<sequence>MLMKIFLISRSSRILYVGMHYLFFLWVVSEIGSINRRFLKAETQIHVTALDEVVSVNSFFTVAVFIGLSFTSQSHNSHADAAAATSNSAENEAKCLLVFEVIAFGCFLFSSLVAHGMKLFIVFANSTIPEEPNMAPINQKLLRTGIIASAIGSVSGTVFLLLSMVNIIQLKLGNLTSRNAWADSAALPLIVLVGSGVAIFSSSVFYAALH</sequence>
<keyword evidence="2" id="KW-1185">Reference proteome</keyword>
<accession>A0ACC2EP53</accession>
<gene>
    <name evidence="1" type="ORF">O6H91_01G025500</name>
</gene>
<dbReference type="EMBL" id="CM055092">
    <property type="protein sequence ID" value="KAJ7568272.1"/>
    <property type="molecule type" value="Genomic_DNA"/>
</dbReference>
<evidence type="ECO:0000313" key="1">
    <source>
        <dbReference type="EMBL" id="KAJ7568272.1"/>
    </source>
</evidence>
<organism evidence="1 2">
    <name type="scientific">Diphasiastrum complanatum</name>
    <name type="common">Issler's clubmoss</name>
    <name type="synonym">Lycopodium complanatum</name>
    <dbReference type="NCBI Taxonomy" id="34168"/>
    <lineage>
        <taxon>Eukaryota</taxon>
        <taxon>Viridiplantae</taxon>
        <taxon>Streptophyta</taxon>
        <taxon>Embryophyta</taxon>
        <taxon>Tracheophyta</taxon>
        <taxon>Lycopodiopsida</taxon>
        <taxon>Lycopodiales</taxon>
        <taxon>Lycopodiaceae</taxon>
        <taxon>Lycopodioideae</taxon>
        <taxon>Diphasiastrum</taxon>
    </lineage>
</organism>
<reference evidence="2" key="1">
    <citation type="journal article" date="2024" name="Proc. Natl. Acad. Sci. U.S.A.">
        <title>Extraordinary preservation of gene collinearity over three hundred million years revealed in homosporous lycophytes.</title>
        <authorList>
            <person name="Li C."/>
            <person name="Wickell D."/>
            <person name="Kuo L.Y."/>
            <person name="Chen X."/>
            <person name="Nie B."/>
            <person name="Liao X."/>
            <person name="Peng D."/>
            <person name="Ji J."/>
            <person name="Jenkins J."/>
            <person name="Williams M."/>
            <person name="Shu S."/>
            <person name="Plott C."/>
            <person name="Barry K."/>
            <person name="Rajasekar S."/>
            <person name="Grimwood J."/>
            <person name="Han X."/>
            <person name="Sun S."/>
            <person name="Hou Z."/>
            <person name="He W."/>
            <person name="Dai G."/>
            <person name="Sun C."/>
            <person name="Schmutz J."/>
            <person name="Leebens-Mack J.H."/>
            <person name="Li F.W."/>
            <person name="Wang L."/>
        </authorList>
    </citation>
    <scope>NUCLEOTIDE SEQUENCE [LARGE SCALE GENOMIC DNA]</scope>
    <source>
        <strain evidence="2">cv. PW_Plant_1</strain>
    </source>
</reference>
<evidence type="ECO:0000313" key="2">
    <source>
        <dbReference type="Proteomes" id="UP001162992"/>
    </source>
</evidence>
<protein>
    <submittedName>
        <fullName evidence="1">Uncharacterized protein</fullName>
    </submittedName>
</protein>
<comment type="caution">
    <text evidence="1">The sequence shown here is derived from an EMBL/GenBank/DDBJ whole genome shotgun (WGS) entry which is preliminary data.</text>
</comment>
<proteinExistence type="predicted"/>
<name>A0ACC2EP53_DIPCM</name>
<dbReference type="Proteomes" id="UP001162992">
    <property type="component" value="Chromosome 1"/>
</dbReference>